<proteinExistence type="predicted"/>
<keyword evidence="2" id="KW-1185">Reference proteome</keyword>
<accession>A0A2P8FYJ3</accession>
<protein>
    <submittedName>
        <fullName evidence="1">Putative PepSY-like beta-lactamase-inhibitor</fullName>
    </submittedName>
</protein>
<dbReference type="AlphaFoldDB" id="A0A2P8FYJ3"/>
<sequence length="205" mass="21800">MKKVSLLLVVLAGIWFVGCQKNSESLSPETEASDFESVVESAARLAVETDSVTLGRCKGKLTEVATADLPAAVTAYIDSAYAGAEIKYAAKDQSGKIVVAITLADGAVKGLLFDANGTFKAELKQHVQKAKLTKIEVSALPANVTSYITSNYSGAEIKLAATNDAGEYYVGILVDSKVKILLFNADGSFNKELDKPAFGRPHKRH</sequence>
<reference evidence="1 2" key="1">
    <citation type="submission" date="2018-03" db="EMBL/GenBank/DDBJ databases">
        <title>Genomic Encyclopedia of Archaeal and Bacterial Type Strains, Phase II (KMG-II): from individual species to whole genera.</title>
        <authorList>
            <person name="Goeker M."/>
        </authorList>
    </citation>
    <scope>NUCLEOTIDE SEQUENCE [LARGE SCALE GENOMIC DNA]</scope>
    <source>
        <strain evidence="1 2">DSM 29057</strain>
    </source>
</reference>
<dbReference type="EMBL" id="PYAS01000009">
    <property type="protein sequence ID" value="PSL26778.1"/>
    <property type="molecule type" value="Genomic_DNA"/>
</dbReference>
<organism evidence="1 2">
    <name type="scientific">Dyadobacter jiangsuensis</name>
    <dbReference type="NCBI Taxonomy" id="1591085"/>
    <lineage>
        <taxon>Bacteria</taxon>
        <taxon>Pseudomonadati</taxon>
        <taxon>Bacteroidota</taxon>
        <taxon>Cytophagia</taxon>
        <taxon>Cytophagales</taxon>
        <taxon>Spirosomataceae</taxon>
        <taxon>Dyadobacter</taxon>
    </lineage>
</organism>
<comment type="caution">
    <text evidence="1">The sequence shown here is derived from an EMBL/GenBank/DDBJ whole genome shotgun (WGS) entry which is preliminary data.</text>
</comment>
<dbReference type="Proteomes" id="UP000241964">
    <property type="component" value="Unassembled WGS sequence"/>
</dbReference>
<evidence type="ECO:0000313" key="1">
    <source>
        <dbReference type="EMBL" id="PSL26778.1"/>
    </source>
</evidence>
<name>A0A2P8FYJ3_9BACT</name>
<gene>
    <name evidence="1" type="ORF">CLV60_109271</name>
</gene>
<dbReference type="RefSeq" id="WP_170118826.1">
    <property type="nucleotide sequence ID" value="NZ_PYAS01000009.1"/>
</dbReference>
<evidence type="ECO:0000313" key="2">
    <source>
        <dbReference type="Proteomes" id="UP000241964"/>
    </source>
</evidence>
<dbReference type="Gene3D" id="3.40.1420.30">
    <property type="match status" value="1"/>
</dbReference>
<dbReference type="SUPFAM" id="SSF160574">
    <property type="entry name" value="BT0923-like"/>
    <property type="match status" value="1"/>
</dbReference>
<dbReference type="PROSITE" id="PS51257">
    <property type="entry name" value="PROKAR_LIPOPROTEIN"/>
    <property type="match status" value="1"/>
</dbReference>